<dbReference type="Gene3D" id="3.10.20.30">
    <property type="match status" value="1"/>
</dbReference>
<dbReference type="NCBIfam" id="TIGR02160">
    <property type="entry name" value="PA_CoA_Oxy5"/>
    <property type="match status" value="1"/>
</dbReference>
<keyword evidence="13" id="KW-1185">Reference proteome</keyword>
<evidence type="ECO:0000256" key="5">
    <source>
        <dbReference type="ARBA" id="ARBA00022827"/>
    </source>
</evidence>
<evidence type="ECO:0000256" key="1">
    <source>
        <dbReference type="ARBA" id="ARBA00001974"/>
    </source>
</evidence>
<organism evidence="12 13">
    <name type="scientific">Agromyces tardus</name>
    <dbReference type="NCBI Taxonomy" id="2583849"/>
    <lineage>
        <taxon>Bacteria</taxon>
        <taxon>Bacillati</taxon>
        <taxon>Actinomycetota</taxon>
        <taxon>Actinomycetes</taxon>
        <taxon>Micrococcales</taxon>
        <taxon>Microbacteriaceae</taxon>
        <taxon>Agromyces</taxon>
    </lineage>
</organism>
<dbReference type="PROSITE" id="PS00197">
    <property type="entry name" value="2FE2S_FER_1"/>
    <property type="match status" value="1"/>
</dbReference>
<reference evidence="12 13" key="1">
    <citation type="submission" date="2018-10" db="EMBL/GenBank/DDBJ databases">
        <title>Isolation, diversity and antibacterial activity of antinobacteria from the wheat rhizosphere soil.</title>
        <authorList>
            <person name="Sun T."/>
        </authorList>
    </citation>
    <scope>NUCLEOTIDE SEQUENCE [LARGE SCALE GENOMIC DNA]</scope>
    <source>
        <strain evidence="12 13">SJ-23</strain>
    </source>
</reference>
<dbReference type="InterPro" id="IPR011884">
    <property type="entry name" value="PaaE"/>
</dbReference>
<dbReference type="PRINTS" id="PR00406">
    <property type="entry name" value="CYTB5RDTASE"/>
</dbReference>
<dbReference type="Proteomes" id="UP000275048">
    <property type="component" value="Unassembled WGS sequence"/>
</dbReference>
<dbReference type="AlphaFoldDB" id="A0A3M8AJW6"/>
<dbReference type="Pfam" id="PF00175">
    <property type="entry name" value="NAD_binding_1"/>
    <property type="match status" value="1"/>
</dbReference>
<sequence>MAARNLGSAGRVAAEPPTAGRVAAEPRIETPEADLDSPPSSAARSAVGTPPSSAARSAVGTPPWAAARPAGSLETDAAVADAFLASAVGGNDAPKRRRARFHSLEVAEVRPLTDDSVEVTFAVPEELADDYTYLPGQYVALRKEFDGQELRRSYSICRPPVRGSVSVAIKRDLGGRFSTWANSELAAGDVIDVMSPQGTFTSGLDALDGKHLVGIAAGSGITPLMALAHTVLARSETSRFTLVYTNRSTRDVMFLEELAELKDRYPARLALHHVLSREQRTAPLLSGRIDAEKLDRMLEVLIPTATVDEWFLCGPFELVQLARDELAAAGVPTAKVRYELFTTDADRAEPRHGRPVVVERGEATVAIEFTLDGLSSTVESPVSANESILNAALRVRADVPFACAGGVCGTCRARVVEGSVQMTENYALEPDELERGYVLTCQSHPKSDRVVVDYDV</sequence>
<dbReference type="SUPFAM" id="SSF52343">
    <property type="entry name" value="Ferredoxin reductase-like, C-terminal NADP-linked domain"/>
    <property type="match status" value="1"/>
</dbReference>
<dbReference type="InterPro" id="IPR050415">
    <property type="entry name" value="MRET"/>
</dbReference>
<keyword evidence="2" id="KW-0285">Flavoprotein</keyword>
<dbReference type="OrthoDB" id="9796486at2"/>
<dbReference type="CDD" id="cd06214">
    <property type="entry name" value="PA_degradation_oxidoreductase_like"/>
    <property type="match status" value="1"/>
</dbReference>
<feature type="region of interest" description="Disordered" evidence="9">
    <location>
        <begin position="1"/>
        <end position="68"/>
    </location>
</feature>
<dbReference type="InterPro" id="IPR006058">
    <property type="entry name" value="2Fe2S_fd_BS"/>
</dbReference>
<feature type="domain" description="2Fe-2S ferredoxin-type" evidence="10">
    <location>
        <begin position="365"/>
        <end position="456"/>
    </location>
</feature>
<keyword evidence="6" id="KW-0560">Oxidoreductase</keyword>
<protein>
    <submittedName>
        <fullName evidence="12">Phenylacetate-CoA oxygenase/reductase subunit PaaK</fullName>
    </submittedName>
</protein>
<dbReference type="InterPro" id="IPR017938">
    <property type="entry name" value="Riboflavin_synthase-like_b-brl"/>
</dbReference>
<evidence type="ECO:0000256" key="4">
    <source>
        <dbReference type="ARBA" id="ARBA00022723"/>
    </source>
</evidence>
<dbReference type="GO" id="GO:0016491">
    <property type="term" value="F:oxidoreductase activity"/>
    <property type="evidence" value="ECO:0007669"/>
    <property type="project" value="UniProtKB-KW"/>
</dbReference>
<dbReference type="GO" id="GO:0050660">
    <property type="term" value="F:flavin adenine dinucleotide binding"/>
    <property type="evidence" value="ECO:0007669"/>
    <property type="project" value="TreeGrafter"/>
</dbReference>
<dbReference type="SUPFAM" id="SSF63380">
    <property type="entry name" value="Riboflavin synthase domain-like"/>
    <property type="match status" value="1"/>
</dbReference>
<dbReference type="GO" id="GO:0046872">
    <property type="term" value="F:metal ion binding"/>
    <property type="evidence" value="ECO:0007669"/>
    <property type="project" value="UniProtKB-KW"/>
</dbReference>
<dbReference type="InterPro" id="IPR036010">
    <property type="entry name" value="2Fe-2S_ferredoxin-like_sf"/>
</dbReference>
<dbReference type="InterPro" id="IPR039261">
    <property type="entry name" value="FNR_nucleotide-bd"/>
</dbReference>
<dbReference type="Gene3D" id="3.40.50.80">
    <property type="entry name" value="Nucleotide-binding domain of ferredoxin-NADP reductase (FNR) module"/>
    <property type="match status" value="1"/>
</dbReference>
<evidence type="ECO:0000259" key="10">
    <source>
        <dbReference type="PROSITE" id="PS51085"/>
    </source>
</evidence>
<keyword evidence="8" id="KW-0411">Iron-sulfur</keyword>
<accession>A0A3M8AJW6</accession>
<dbReference type="PROSITE" id="PS51085">
    <property type="entry name" value="2FE2S_FER_2"/>
    <property type="match status" value="1"/>
</dbReference>
<dbReference type="GO" id="GO:0010124">
    <property type="term" value="P:phenylacetate catabolic process"/>
    <property type="evidence" value="ECO:0007669"/>
    <property type="project" value="InterPro"/>
</dbReference>
<dbReference type="PANTHER" id="PTHR47354">
    <property type="entry name" value="NADH OXIDOREDUCTASE HCR"/>
    <property type="match status" value="1"/>
</dbReference>
<dbReference type="InterPro" id="IPR012675">
    <property type="entry name" value="Beta-grasp_dom_sf"/>
</dbReference>
<keyword evidence="4" id="KW-0479">Metal-binding</keyword>
<evidence type="ECO:0000256" key="2">
    <source>
        <dbReference type="ARBA" id="ARBA00022630"/>
    </source>
</evidence>
<dbReference type="GO" id="GO:0051537">
    <property type="term" value="F:2 iron, 2 sulfur cluster binding"/>
    <property type="evidence" value="ECO:0007669"/>
    <property type="project" value="UniProtKB-KW"/>
</dbReference>
<dbReference type="PANTHER" id="PTHR47354:SF8">
    <property type="entry name" value="1,2-PHENYLACETYL-COA EPOXIDASE, SUBUNIT E"/>
    <property type="match status" value="1"/>
</dbReference>
<dbReference type="InterPro" id="IPR008333">
    <property type="entry name" value="Cbr1-like_FAD-bd_dom"/>
</dbReference>
<evidence type="ECO:0000259" key="11">
    <source>
        <dbReference type="PROSITE" id="PS51384"/>
    </source>
</evidence>
<evidence type="ECO:0000313" key="12">
    <source>
        <dbReference type="EMBL" id="RNB51506.1"/>
    </source>
</evidence>
<dbReference type="PROSITE" id="PS51384">
    <property type="entry name" value="FAD_FR"/>
    <property type="match status" value="1"/>
</dbReference>
<comment type="caution">
    <text evidence="12">The sequence shown here is derived from an EMBL/GenBank/DDBJ whole genome shotgun (WGS) entry which is preliminary data.</text>
</comment>
<keyword evidence="5" id="KW-0274">FAD</keyword>
<dbReference type="Gene3D" id="2.40.30.10">
    <property type="entry name" value="Translation factors"/>
    <property type="match status" value="1"/>
</dbReference>
<dbReference type="SUPFAM" id="SSF54292">
    <property type="entry name" value="2Fe-2S ferredoxin-like"/>
    <property type="match status" value="1"/>
</dbReference>
<proteinExistence type="predicted"/>
<evidence type="ECO:0000256" key="3">
    <source>
        <dbReference type="ARBA" id="ARBA00022714"/>
    </source>
</evidence>
<dbReference type="CDD" id="cd00207">
    <property type="entry name" value="fer2"/>
    <property type="match status" value="1"/>
</dbReference>
<dbReference type="InterPro" id="IPR001041">
    <property type="entry name" value="2Fe-2S_ferredoxin-type"/>
</dbReference>
<gene>
    <name evidence="12" type="primary">paaK</name>
    <name evidence="12" type="ORF">EDM22_03455</name>
</gene>
<evidence type="ECO:0000256" key="8">
    <source>
        <dbReference type="ARBA" id="ARBA00023014"/>
    </source>
</evidence>
<dbReference type="EMBL" id="RHHB01000003">
    <property type="protein sequence ID" value="RNB51506.1"/>
    <property type="molecule type" value="Genomic_DNA"/>
</dbReference>
<evidence type="ECO:0000256" key="7">
    <source>
        <dbReference type="ARBA" id="ARBA00023004"/>
    </source>
</evidence>
<feature type="domain" description="FAD-binding FR-type" evidence="11">
    <location>
        <begin position="99"/>
        <end position="203"/>
    </location>
</feature>
<keyword evidence="3" id="KW-0001">2Fe-2S</keyword>
<name>A0A3M8AJW6_9MICO</name>
<dbReference type="Pfam" id="PF00111">
    <property type="entry name" value="Fer2"/>
    <property type="match status" value="1"/>
</dbReference>
<keyword evidence="7" id="KW-0408">Iron</keyword>
<dbReference type="InterPro" id="IPR017927">
    <property type="entry name" value="FAD-bd_FR_type"/>
</dbReference>
<evidence type="ECO:0000256" key="9">
    <source>
        <dbReference type="SAM" id="MobiDB-lite"/>
    </source>
</evidence>
<dbReference type="Pfam" id="PF00970">
    <property type="entry name" value="FAD_binding_6"/>
    <property type="match status" value="1"/>
</dbReference>
<comment type="cofactor">
    <cofactor evidence="1">
        <name>FAD</name>
        <dbReference type="ChEBI" id="CHEBI:57692"/>
    </cofactor>
</comment>
<evidence type="ECO:0000256" key="6">
    <source>
        <dbReference type="ARBA" id="ARBA00023002"/>
    </source>
</evidence>
<evidence type="ECO:0000313" key="13">
    <source>
        <dbReference type="Proteomes" id="UP000275048"/>
    </source>
</evidence>
<dbReference type="InterPro" id="IPR001433">
    <property type="entry name" value="OxRdtase_FAD/NAD-bd"/>
</dbReference>